<dbReference type="EMBL" id="CP088100">
    <property type="protein sequence ID" value="UFW90218.1"/>
    <property type="molecule type" value="Genomic_DNA"/>
</dbReference>
<gene>
    <name evidence="7" type="primary">nadE</name>
    <name evidence="13" type="ORF">BjapCC829_17500</name>
</gene>
<dbReference type="NCBIfam" id="TIGR00552">
    <property type="entry name" value="nadE"/>
    <property type="match status" value="1"/>
</dbReference>
<feature type="region of interest" description="Disordered" evidence="11">
    <location>
        <begin position="552"/>
        <end position="585"/>
    </location>
</feature>
<feature type="compositionally biased region" description="Basic and acidic residues" evidence="11">
    <location>
        <begin position="552"/>
        <end position="562"/>
    </location>
</feature>
<proteinExistence type="inferred from homology"/>
<dbReference type="Pfam" id="PF00795">
    <property type="entry name" value="CN_hydrolase"/>
    <property type="match status" value="1"/>
</dbReference>
<dbReference type="CDD" id="cd07570">
    <property type="entry name" value="GAT_Gln-NAD-synth"/>
    <property type="match status" value="1"/>
</dbReference>
<keyword evidence="6 7" id="KW-0520">NAD</keyword>
<feature type="active site" description="For glutaminase activity" evidence="7">
    <location>
        <position position="117"/>
    </location>
</feature>
<comment type="pathway">
    <text evidence="1 7 8">Cofactor biosynthesis; NAD(+) biosynthesis; NAD(+) from deamido-NAD(+) (L-Gln route): step 1/1.</text>
</comment>
<dbReference type="GO" id="GO:0003952">
    <property type="term" value="F:NAD+ synthase (glutamine-hydrolyzing) activity"/>
    <property type="evidence" value="ECO:0007669"/>
    <property type="project" value="UniProtKB-EC"/>
</dbReference>
<comment type="caution">
    <text evidence="7">Lacks conserved residue(s) required for the propagation of feature annotation.</text>
</comment>
<feature type="binding site" evidence="7">
    <location>
        <position position="530"/>
    </location>
    <ligand>
        <name>deamido-NAD(+)</name>
        <dbReference type="ChEBI" id="CHEBI:58437"/>
        <note>ligand shared between two neighboring subunits</note>
    </ligand>
</feature>
<feature type="binding site" evidence="7">
    <location>
        <position position="123"/>
    </location>
    <ligand>
        <name>L-glutamine</name>
        <dbReference type="ChEBI" id="CHEBI:58359"/>
    </ligand>
</feature>
<comment type="function">
    <text evidence="7">Catalyzes the ATP-dependent amidation of deamido-NAD to form NAD. Uses L-glutamine as a nitrogen source.</text>
</comment>
<dbReference type="Pfam" id="PF02540">
    <property type="entry name" value="NAD_synthase"/>
    <property type="match status" value="1"/>
</dbReference>
<dbReference type="PANTHER" id="PTHR23090">
    <property type="entry name" value="NH 3 /GLUTAMINE-DEPENDENT NAD + SYNTHETASE"/>
    <property type="match status" value="1"/>
</dbReference>
<dbReference type="PIRSF" id="PIRSF006630">
    <property type="entry name" value="NADS_GAT"/>
    <property type="match status" value="1"/>
</dbReference>
<evidence type="ECO:0000256" key="6">
    <source>
        <dbReference type="ARBA" id="ARBA00023027"/>
    </source>
</evidence>
<dbReference type="PROSITE" id="PS00920">
    <property type="entry name" value="NITRIL_CHT_1"/>
    <property type="match status" value="1"/>
</dbReference>
<dbReference type="RefSeq" id="WP_063983990.1">
    <property type="nucleotide sequence ID" value="NZ_CP088100.1"/>
</dbReference>
<dbReference type="NCBIfam" id="NF010588">
    <property type="entry name" value="PRK13981.1"/>
    <property type="match status" value="1"/>
</dbReference>
<evidence type="ECO:0000256" key="3">
    <source>
        <dbReference type="ARBA" id="ARBA00022598"/>
    </source>
</evidence>
<evidence type="ECO:0000256" key="7">
    <source>
        <dbReference type="HAMAP-Rule" id="MF_02090"/>
    </source>
</evidence>
<evidence type="ECO:0000256" key="10">
    <source>
        <dbReference type="RuleBase" id="RU003811"/>
    </source>
</evidence>
<feature type="binding site" evidence="7">
    <location>
        <position position="185"/>
    </location>
    <ligand>
        <name>L-glutamine</name>
        <dbReference type="ChEBI" id="CHEBI:58359"/>
    </ligand>
</feature>
<feature type="binding site" evidence="7">
    <location>
        <position position="406"/>
    </location>
    <ligand>
        <name>ATP</name>
        <dbReference type="ChEBI" id="CHEBI:30616"/>
    </ligand>
</feature>
<dbReference type="InterPro" id="IPR014729">
    <property type="entry name" value="Rossmann-like_a/b/a_fold"/>
</dbReference>
<reference evidence="13" key="1">
    <citation type="submission" date="2021-11" db="EMBL/GenBank/DDBJ databases">
        <title>Australian commercial rhizobial inoculants.</title>
        <authorList>
            <person name="Kohlmeier M.G."/>
            <person name="O'Hara G.W."/>
            <person name="Colombi E."/>
            <person name="Ramsay J.P."/>
            <person name="Terpolilli J."/>
        </authorList>
    </citation>
    <scope>NUCLEOTIDE SEQUENCE</scope>
    <source>
        <strain evidence="13">CC829</strain>
    </source>
</reference>
<feature type="binding site" evidence="7">
    <location>
        <position position="191"/>
    </location>
    <ligand>
        <name>L-glutamine</name>
        <dbReference type="ChEBI" id="CHEBI:58359"/>
    </ligand>
</feature>
<feature type="active site" description="Proton acceptor" evidence="9">
    <location>
        <position position="48"/>
    </location>
</feature>
<organism evidence="13 14">
    <name type="scientific">Bradyrhizobium barranii</name>
    <dbReference type="NCBI Taxonomy" id="2992140"/>
    <lineage>
        <taxon>Bacteria</taxon>
        <taxon>Pseudomonadati</taxon>
        <taxon>Pseudomonadota</taxon>
        <taxon>Alphaproteobacteria</taxon>
        <taxon>Hyphomicrobiales</taxon>
        <taxon>Nitrobacteraceae</taxon>
        <taxon>Bradyrhizobium</taxon>
    </lineage>
</organism>
<evidence type="ECO:0000256" key="8">
    <source>
        <dbReference type="PIRNR" id="PIRNR006630"/>
    </source>
</evidence>
<keyword evidence="4 7" id="KW-0547">Nucleotide-binding</keyword>
<keyword evidence="3 7" id="KW-0436">Ligase</keyword>
<accession>A0ABY3QX67</accession>
<dbReference type="CDD" id="cd00553">
    <property type="entry name" value="NAD_synthase"/>
    <property type="match status" value="1"/>
</dbReference>
<keyword evidence="5 7" id="KW-0067">ATP-binding</keyword>
<dbReference type="EC" id="6.3.5.1" evidence="7 8"/>
<dbReference type="SUPFAM" id="SSF56317">
    <property type="entry name" value="Carbon-nitrogen hydrolase"/>
    <property type="match status" value="1"/>
</dbReference>
<comment type="similarity">
    <text evidence="10">Belongs to the NAD synthetase family.</text>
</comment>
<dbReference type="InterPro" id="IPR036526">
    <property type="entry name" value="C-N_Hydrolase_sf"/>
</dbReference>
<comment type="similarity">
    <text evidence="2 7 8">In the C-terminal section; belongs to the NAD synthetase family.</text>
</comment>
<dbReference type="Gene3D" id="3.40.50.620">
    <property type="entry name" value="HUPs"/>
    <property type="match status" value="1"/>
</dbReference>
<evidence type="ECO:0000256" key="1">
    <source>
        <dbReference type="ARBA" id="ARBA00005188"/>
    </source>
</evidence>
<protein>
    <recommendedName>
        <fullName evidence="7 8">Glutamine-dependent NAD(+) synthetase</fullName>
        <ecNumber evidence="7 8">6.3.5.1</ecNumber>
    </recommendedName>
    <alternativeName>
        <fullName evidence="7 8">NAD(+) synthase [glutamine-hydrolyzing]</fullName>
    </alternativeName>
</protein>
<evidence type="ECO:0000256" key="11">
    <source>
        <dbReference type="SAM" id="MobiDB-lite"/>
    </source>
</evidence>
<dbReference type="InterPro" id="IPR003010">
    <property type="entry name" value="C-N_Hydrolase"/>
</dbReference>
<dbReference type="InterPro" id="IPR000132">
    <property type="entry name" value="Nitrilase/CN_hydratase_CS"/>
</dbReference>
<feature type="active site" description="Proton acceptor; for glutaminase activity" evidence="7">
    <location>
        <position position="48"/>
    </location>
</feature>
<dbReference type="SUPFAM" id="SSF52402">
    <property type="entry name" value="Adenine nucleotide alpha hydrolases-like"/>
    <property type="match status" value="1"/>
</dbReference>
<dbReference type="InterPro" id="IPR003694">
    <property type="entry name" value="NAD_synthase"/>
</dbReference>
<dbReference type="PANTHER" id="PTHR23090:SF9">
    <property type="entry name" value="GLUTAMINE-DEPENDENT NAD(+) SYNTHETASE"/>
    <property type="match status" value="1"/>
</dbReference>
<comment type="catalytic activity">
    <reaction evidence="7 8">
        <text>deamido-NAD(+) + L-glutamine + ATP + H2O = L-glutamate + AMP + diphosphate + NAD(+) + H(+)</text>
        <dbReference type="Rhea" id="RHEA:24384"/>
        <dbReference type="ChEBI" id="CHEBI:15377"/>
        <dbReference type="ChEBI" id="CHEBI:15378"/>
        <dbReference type="ChEBI" id="CHEBI:29985"/>
        <dbReference type="ChEBI" id="CHEBI:30616"/>
        <dbReference type="ChEBI" id="CHEBI:33019"/>
        <dbReference type="ChEBI" id="CHEBI:57540"/>
        <dbReference type="ChEBI" id="CHEBI:58359"/>
        <dbReference type="ChEBI" id="CHEBI:58437"/>
        <dbReference type="ChEBI" id="CHEBI:456215"/>
        <dbReference type="EC" id="6.3.5.1"/>
    </reaction>
</comment>
<dbReference type="InterPro" id="IPR022310">
    <property type="entry name" value="NAD/GMP_synthase"/>
</dbReference>
<feature type="binding site" evidence="7">
    <location>
        <begin position="299"/>
        <end position="306"/>
    </location>
    <ligand>
        <name>ATP</name>
        <dbReference type="ChEBI" id="CHEBI:30616"/>
    </ligand>
</feature>
<feature type="binding site" evidence="7">
    <location>
        <position position="411"/>
    </location>
    <ligand>
        <name>deamido-NAD(+)</name>
        <dbReference type="ChEBI" id="CHEBI:58437"/>
        <note>ligand shared between two neighboring subunits</note>
    </ligand>
</feature>
<dbReference type="HAMAP" id="MF_02090">
    <property type="entry name" value="NadE_glutamine_dep"/>
    <property type="match status" value="1"/>
</dbReference>
<feature type="binding site" evidence="7">
    <location>
        <position position="382"/>
    </location>
    <ligand>
        <name>deamido-NAD(+)</name>
        <dbReference type="ChEBI" id="CHEBI:58437"/>
        <note>ligand shared between two neighboring subunits</note>
    </ligand>
</feature>
<sequence>MTERLNVFAVTLAQLNPTMGDIEGNAAKVRAARAQARSDGADLVLFPELFIAGYPPEDLVQKPAFQDACRGAIEALARETADGGPAVLVGTPWVEDGRLHNACALLDGGKIAALRFKCNLPNYGVFDEKRLFSRGPAAGPVTVRGVRIGVPICEDIWQEESEDYENVVETLAETGAEIILVPNGSPYARDKSDVRLSVAVARVTESGLPLVYLNQVCGQDELVFDGGSFALNGDLSLAAQLPAFEESVTTLRFTRNGEDWRCAGPIAAQPEGDHADYAACVLGLRDYVAKNGFPGVLLGISGGIDSALCAAIAVDALGADQVHGVMLPYRYTAASSIADAGELAGHLGIRYEVLPIAEAVTGFETILSGIFKNLPPDITEENLQARTRGTLLMAISNKTGLMVVTTGNKSEMSVGYATLYGDMNGGFNPIKDIYKTQVFRLAALRNHWKPDGALGPAGEVIPPDIITRPPTAELRENQTDQDSLPPYDVLDAILERLIEREEPLDKIIAAGFDRETVTRIDHLLNVAEYKRRQAAPGVKVTARNFGRDRRYPITNRFRDKGEPSPAADETLVSRGSKASIDAFEG</sequence>
<dbReference type="InterPro" id="IPR014445">
    <property type="entry name" value="Gln-dep_NAD_synthase"/>
</dbReference>
<evidence type="ECO:0000259" key="12">
    <source>
        <dbReference type="PROSITE" id="PS50263"/>
    </source>
</evidence>
<evidence type="ECO:0000256" key="5">
    <source>
        <dbReference type="ARBA" id="ARBA00022840"/>
    </source>
</evidence>
<feature type="domain" description="CN hydrolase" evidence="12">
    <location>
        <begin position="8"/>
        <end position="255"/>
    </location>
</feature>
<dbReference type="Gene3D" id="3.60.110.10">
    <property type="entry name" value="Carbon-nitrogen hydrolase"/>
    <property type="match status" value="1"/>
</dbReference>
<keyword evidence="14" id="KW-1185">Reference proteome</keyword>
<dbReference type="Proteomes" id="UP001430990">
    <property type="component" value="Chromosome"/>
</dbReference>
<evidence type="ECO:0000256" key="9">
    <source>
        <dbReference type="PROSITE-ProRule" id="PRU10139"/>
    </source>
</evidence>
<evidence type="ECO:0000256" key="4">
    <source>
        <dbReference type="ARBA" id="ARBA00022741"/>
    </source>
</evidence>
<feature type="active site" description="Nucleophile; for glutaminase activity" evidence="7">
    <location>
        <position position="153"/>
    </location>
</feature>
<dbReference type="PROSITE" id="PS50263">
    <property type="entry name" value="CN_HYDROLASE"/>
    <property type="match status" value="1"/>
</dbReference>
<name>A0ABY3QX67_9BRAD</name>
<evidence type="ECO:0000256" key="2">
    <source>
        <dbReference type="ARBA" id="ARBA00007145"/>
    </source>
</evidence>
<evidence type="ECO:0000313" key="14">
    <source>
        <dbReference type="Proteomes" id="UP001430990"/>
    </source>
</evidence>
<evidence type="ECO:0000313" key="13">
    <source>
        <dbReference type="EMBL" id="UFW90218.1"/>
    </source>
</evidence>